<name>A0A443S9Z9_9ACAR</name>
<feature type="coiled-coil region" evidence="2">
    <location>
        <begin position="212"/>
        <end position="316"/>
    </location>
</feature>
<feature type="coiled-coil region" evidence="2">
    <location>
        <begin position="359"/>
        <end position="386"/>
    </location>
</feature>
<proteinExistence type="predicted"/>
<dbReference type="Gene3D" id="1.20.58.900">
    <property type="match status" value="1"/>
</dbReference>
<dbReference type="STRING" id="299467.A0A443S9Z9"/>
<dbReference type="VEuPathDB" id="VectorBase:LDEU007688"/>
<dbReference type="PANTHER" id="PTHR45956:SF6">
    <property type="entry name" value="RUN DOMAIN-CONTAINING PROTEIN"/>
    <property type="match status" value="1"/>
</dbReference>
<keyword evidence="5" id="KW-1185">Reference proteome</keyword>
<feature type="coiled-coil region" evidence="2">
    <location>
        <begin position="411"/>
        <end position="438"/>
    </location>
</feature>
<dbReference type="InterPro" id="IPR004012">
    <property type="entry name" value="Run_dom"/>
</dbReference>
<evidence type="ECO:0000313" key="4">
    <source>
        <dbReference type="EMBL" id="RWS24352.1"/>
    </source>
</evidence>
<dbReference type="SMART" id="SM00593">
    <property type="entry name" value="RUN"/>
    <property type="match status" value="1"/>
</dbReference>
<dbReference type="InterPro" id="IPR037213">
    <property type="entry name" value="Run_dom_sf"/>
</dbReference>
<organism evidence="4 5">
    <name type="scientific">Leptotrombidium deliense</name>
    <dbReference type="NCBI Taxonomy" id="299467"/>
    <lineage>
        <taxon>Eukaryota</taxon>
        <taxon>Metazoa</taxon>
        <taxon>Ecdysozoa</taxon>
        <taxon>Arthropoda</taxon>
        <taxon>Chelicerata</taxon>
        <taxon>Arachnida</taxon>
        <taxon>Acari</taxon>
        <taxon>Acariformes</taxon>
        <taxon>Trombidiformes</taxon>
        <taxon>Prostigmata</taxon>
        <taxon>Anystina</taxon>
        <taxon>Parasitengona</taxon>
        <taxon>Trombiculoidea</taxon>
        <taxon>Trombiculidae</taxon>
        <taxon>Leptotrombidium</taxon>
    </lineage>
</organism>
<protein>
    <submittedName>
        <fullName evidence="4">RUN and FYVE domain-containing protein 2-like protein</fullName>
    </submittedName>
</protein>
<dbReference type="InterPro" id="IPR047335">
    <property type="entry name" value="RUFY1-3"/>
</dbReference>
<dbReference type="Proteomes" id="UP000288716">
    <property type="component" value="Unassembled WGS sequence"/>
</dbReference>
<dbReference type="SUPFAM" id="SSF140741">
    <property type="entry name" value="RUN domain-like"/>
    <property type="match status" value="1"/>
</dbReference>
<dbReference type="GO" id="GO:0005737">
    <property type="term" value="C:cytoplasm"/>
    <property type="evidence" value="ECO:0007669"/>
    <property type="project" value="TreeGrafter"/>
</dbReference>
<evidence type="ECO:0000313" key="5">
    <source>
        <dbReference type="Proteomes" id="UP000288716"/>
    </source>
</evidence>
<comment type="caution">
    <text evidence="4">The sequence shown here is derived from an EMBL/GenBank/DDBJ whole genome shotgun (WGS) entry which is preliminary data.</text>
</comment>
<accession>A0A443S9Z9</accession>
<sequence>MFVRYVNNGETVAYISFCMLAKKGLLTSKKDLWSLLESVDSYKQESIELTASVKELPNAKTAIGKFRAWIRLAFMQKRLPDYFRFLIDNKEQLLREYYEEEALLLRDEATVISGLLDEDLDTQSNLIDLSNYLRDNSNIETVLDQKNYVEELNRHLSATISDLQKKIECYESDKRSREFLKHNEVVDYLNPVVNLKKDINCTNKDIDTNCALDTVEAQLVDEIKKRKQLESDFSLQVRLKNEMESAVKLLEKDVHEKQETIISLKRQLDDIKAINIQMCNKLQECENVLKTKIELLSQLEVQNSSLNSNFHQMETRLLMAEKCRCTVEEENQRLHQDLTLKEQHRSTMEKDWRKEKEWRVSLQSIVDEQQEQITALQTELEEAKYKRTDFDNLKKEFFETQKKCCEYELSLEEIGVHLKEAKLEADNLKERSGMLKEAVWTKDKDATQCAQCLKVFSVSRRKVSEQSNLQ</sequence>
<dbReference type="OrthoDB" id="79871at2759"/>
<evidence type="ECO:0000256" key="2">
    <source>
        <dbReference type="SAM" id="Coils"/>
    </source>
</evidence>
<evidence type="ECO:0000256" key="1">
    <source>
        <dbReference type="ARBA" id="ARBA00023054"/>
    </source>
</evidence>
<dbReference type="EMBL" id="NCKV01004988">
    <property type="protein sequence ID" value="RWS24352.1"/>
    <property type="molecule type" value="Genomic_DNA"/>
</dbReference>
<gene>
    <name evidence="4" type="ORF">B4U80_02414</name>
</gene>
<feature type="domain" description="RUN" evidence="3">
    <location>
        <begin position="1"/>
        <end position="136"/>
    </location>
</feature>
<reference evidence="4 5" key="1">
    <citation type="journal article" date="2018" name="Gigascience">
        <title>Genomes of trombidid mites reveal novel predicted allergens and laterally-transferred genes associated with secondary metabolism.</title>
        <authorList>
            <person name="Dong X."/>
            <person name="Chaisiri K."/>
            <person name="Xia D."/>
            <person name="Armstrong S.D."/>
            <person name="Fang Y."/>
            <person name="Donnelly M.J."/>
            <person name="Kadowaki T."/>
            <person name="McGarry J.W."/>
            <person name="Darby A.C."/>
            <person name="Makepeace B.L."/>
        </authorList>
    </citation>
    <scope>NUCLEOTIDE SEQUENCE [LARGE SCALE GENOMIC DNA]</scope>
    <source>
        <strain evidence="4">UoL-UT</strain>
    </source>
</reference>
<evidence type="ECO:0000259" key="3">
    <source>
        <dbReference type="PROSITE" id="PS50826"/>
    </source>
</evidence>
<dbReference type="AlphaFoldDB" id="A0A443S9Z9"/>
<dbReference type="Pfam" id="PF02759">
    <property type="entry name" value="RUN"/>
    <property type="match status" value="1"/>
</dbReference>
<dbReference type="PANTHER" id="PTHR45956">
    <property type="entry name" value="RUN AND FYVE DOMAIN-CONTAINING PROTEIN 2-LIKE PROTEIN"/>
    <property type="match status" value="1"/>
</dbReference>
<keyword evidence="1 2" id="KW-0175">Coiled coil</keyword>
<dbReference type="PROSITE" id="PS50826">
    <property type="entry name" value="RUN"/>
    <property type="match status" value="1"/>
</dbReference>